<gene>
    <name evidence="2" type="ORF">ACFFR3_13710</name>
</gene>
<dbReference type="Proteomes" id="UP001589568">
    <property type="component" value="Unassembled WGS sequence"/>
</dbReference>
<dbReference type="EMBL" id="JBHMCF010000011">
    <property type="protein sequence ID" value="MFB9470572.1"/>
    <property type="molecule type" value="Genomic_DNA"/>
</dbReference>
<feature type="region of interest" description="Disordered" evidence="1">
    <location>
        <begin position="1"/>
        <end position="59"/>
    </location>
</feature>
<keyword evidence="3" id="KW-1185">Reference proteome</keyword>
<accession>A0ABV5NJW6</accession>
<evidence type="ECO:0000313" key="3">
    <source>
        <dbReference type="Proteomes" id="UP001589568"/>
    </source>
</evidence>
<evidence type="ECO:0000313" key="2">
    <source>
        <dbReference type="EMBL" id="MFB9470572.1"/>
    </source>
</evidence>
<dbReference type="Pfam" id="PF13384">
    <property type="entry name" value="HTH_23"/>
    <property type="match status" value="1"/>
</dbReference>
<reference evidence="2 3" key="1">
    <citation type="submission" date="2024-09" db="EMBL/GenBank/DDBJ databases">
        <authorList>
            <person name="Sun Q."/>
            <person name="Mori K."/>
        </authorList>
    </citation>
    <scope>NUCLEOTIDE SEQUENCE [LARGE SCALE GENOMIC DNA]</scope>
    <source>
        <strain evidence="2 3">JCM 3324</strain>
    </source>
</reference>
<organism evidence="2 3">
    <name type="scientific">Nonomuraea salmonea</name>
    <dbReference type="NCBI Taxonomy" id="46181"/>
    <lineage>
        <taxon>Bacteria</taxon>
        <taxon>Bacillati</taxon>
        <taxon>Actinomycetota</taxon>
        <taxon>Actinomycetes</taxon>
        <taxon>Streptosporangiales</taxon>
        <taxon>Streptosporangiaceae</taxon>
        <taxon>Nonomuraea</taxon>
    </lineage>
</organism>
<comment type="caution">
    <text evidence="2">The sequence shown here is derived from an EMBL/GenBank/DDBJ whole genome shotgun (WGS) entry which is preliminary data.</text>
</comment>
<feature type="compositionally biased region" description="Basic and acidic residues" evidence="1">
    <location>
        <begin position="28"/>
        <end position="42"/>
    </location>
</feature>
<proteinExistence type="predicted"/>
<protein>
    <submittedName>
        <fullName evidence="2">Helix-turn-helix domain-containing protein</fullName>
    </submittedName>
</protein>
<dbReference type="RefSeq" id="WP_345401796.1">
    <property type="nucleotide sequence ID" value="NZ_BAAAXS010000001.1"/>
</dbReference>
<name>A0ABV5NJW6_9ACTN</name>
<evidence type="ECO:0000256" key="1">
    <source>
        <dbReference type="SAM" id="MobiDB-lite"/>
    </source>
</evidence>
<sequence length="74" mass="8132">MKAPSSAATAARQRGAAKSRAKYAEQAAGRREDYAGLREEQGHSIAQAADRIGVSHRQAQRWEALRLQEREGGR</sequence>